<proteinExistence type="predicted"/>
<dbReference type="PROSITE" id="PS50075">
    <property type="entry name" value="CARRIER"/>
    <property type="match status" value="1"/>
</dbReference>
<organism evidence="2 3">
    <name type="scientific">Streptomyces boncukensis</name>
    <dbReference type="NCBI Taxonomy" id="2711219"/>
    <lineage>
        <taxon>Bacteria</taxon>
        <taxon>Bacillati</taxon>
        <taxon>Actinomycetota</taxon>
        <taxon>Actinomycetes</taxon>
        <taxon>Kitasatosporales</taxon>
        <taxon>Streptomycetaceae</taxon>
        <taxon>Streptomyces</taxon>
    </lineage>
</organism>
<keyword evidence="3" id="KW-1185">Reference proteome</keyword>
<sequence>MSGGGTERQELLERMRTLLADQRGIAPELVTEDARLDDDLHLDSLALTEVGFLLFTEGVGLDDAAVLTAQTVGDVLDEIAPKPGA</sequence>
<dbReference type="EMBL" id="JAAKZZ010000002">
    <property type="protein sequence ID" value="NGO66874.1"/>
    <property type="molecule type" value="Genomic_DNA"/>
</dbReference>
<dbReference type="RefSeq" id="WP_165296546.1">
    <property type="nucleotide sequence ID" value="NZ_JAAKZZ010000002.1"/>
</dbReference>
<reference evidence="2 3" key="1">
    <citation type="submission" date="2020-02" db="EMBL/GenBank/DDBJ databases">
        <title>Whole-genome analyses of novel actinobacteria.</title>
        <authorList>
            <person name="Sahin N."/>
            <person name="Tatar D."/>
        </authorList>
    </citation>
    <scope>NUCLEOTIDE SEQUENCE [LARGE SCALE GENOMIC DNA]</scope>
    <source>
        <strain evidence="2 3">SB3404</strain>
    </source>
</reference>
<dbReference type="SUPFAM" id="SSF47336">
    <property type="entry name" value="ACP-like"/>
    <property type="match status" value="1"/>
</dbReference>
<gene>
    <name evidence="2" type="ORF">G5C65_00545</name>
</gene>
<evidence type="ECO:0000313" key="2">
    <source>
        <dbReference type="EMBL" id="NGO66874.1"/>
    </source>
</evidence>
<dbReference type="Pfam" id="PF00550">
    <property type="entry name" value="PP-binding"/>
    <property type="match status" value="1"/>
</dbReference>
<dbReference type="Gene3D" id="1.10.1200.10">
    <property type="entry name" value="ACP-like"/>
    <property type="match status" value="1"/>
</dbReference>
<accession>A0A6G4WQN9</accession>
<dbReference type="Proteomes" id="UP000477722">
    <property type="component" value="Unassembled WGS sequence"/>
</dbReference>
<comment type="caution">
    <text evidence="2">The sequence shown here is derived from an EMBL/GenBank/DDBJ whole genome shotgun (WGS) entry which is preliminary data.</text>
</comment>
<name>A0A6G4WQN9_9ACTN</name>
<dbReference type="AlphaFoldDB" id="A0A6G4WQN9"/>
<evidence type="ECO:0000259" key="1">
    <source>
        <dbReference type="PROSITE" id="PS50075"/>
    </source>
</evidence>
<feature type="domain" description="Carrier" evidence="1">
    <location>
        <begin position="9"/>
        <end position="83"/>
    </location>
</feature>
<evidence type="ECO:0000313" key="3">
    <source>
        <dbReference type="Proteomes" id="UP000477722"/>
    </source>
</evidence>
<dbReference type="InterPro" id="IPR036736">
    <property type="entry name" value="ACP-like_sf"/>
</dbReference>
<dbReference type="InterPro" id="IPR009081">
    <property type="entry name" value="PP-bd_ACP"/>
</dbReference>
<protein>
    <submittedName>
        <fullName evidence="2">Acyl carrier protein</fullName>
    </submittedName>
</protein>